<protein>
    <submittedName>
        <fullName evidence="12">Pro-interleukin-16-like</fullName>
    </submittedName>
</protein>
<feature type="compositionally biased region" description="Gly residues" evidence="9">
    <location>
        <begin position="457"/>
        <end position="466"/>
    </location>
</feature>
<dbReference type="CDD" id="cd06759">
    <property type="entry name" value="PDZ3_PDZD2-PDZ1_hPro-IL-16-like"/>
    <property type="match status" value="1"/>
</dbReference>
<evidence type="ECO:0000256" key="1">
    <source>
        <dbReference type="ARBA" id="ARBA00004123"/>
    </source>
</evidence>
<feature type="compositionally biased region" description="Polar residues" evidence="9">
    <location>
        <begin position="951"/>
        <end position="963"/>
    </location>
</feature>
<evidence type="ECO:0000313" key="12">
    <source>
        <dbReference type="RefSeq" id="XP_038824983.1"/>
    </source>
</evidence>
<dbReference type="FunFam" id="2.30.42.10:FF:000102">
    <property type="entry name" value="Putative pro-interleukin-16"/>
    <property type="match status" value="1"/>
</dbReference>
<keyword evidence="6" id="KW-0597">Phosphoprotein</keyword>
<reference evidence="12" key="1">
    <citation type="submission" date="2025-08" db="UniProtKB">
        <authorList>
            <consortium name="RefSeq"/>
        </authorList>
    </citation>
    <scope>IDENTIFICATION</scope>
    <source>
        <tissue evidence="12">White muscle</tissue>
    </source>
</reference>
<feature type="compositionally biased region" description="Polar residues" evidence="9">
    <location>
        <begin position="1483"/>
        <end position="1496"/>
    </location>
</feature>
<dbReference type="Proteomes" id="UP000808372">
    <property type="component" value="Chromosome 30"/>
</dbReference>
<dbReference type="SUPFAM" id="SSF50156">
    <property type="entry name" value="PDZ domain-like"/>
    <property type="match status" value="4"/>
</dbReference>
<evidence type="ECO:0000259" key="10">
    <source>
        <dbReference type="PROSITE" id="PS50106"/>
    </source>
</evidence>
<dbReference type="GO" id="GO:0050930">
    <property type="term" value="P:induction of positive chemotaxis"/>
    <property type="evidence" value="ECO:0007669"/>
    <property type="project" value="InterPro"/>
</dbReference>
<feature type="region of interest" description="Disordered" evidence="9">
    <location>
        <begin position="951"/>
        <end position="1066"/>
    </location>
</feature>
<comment type="subcellular location">
    <subcellularLocation>
        <location evidence="2">Cytoplasm</location>
    </subcellularLocation>
    <subcellularLocation>
        <location evidence="1">Nucleus</location>
    </subcellularLocation>
    <subcellularLocation>
        <location evidence="3">Secreted</location>
    </subcellularLocation>
</comment>
<gene>
    <name evidence="12" type="primary">LOC120024769</name>
</gene>
<evidence type="ECO:0000256" key="4">
    <source>
        <dbReference type="ARBA" id="ARBA00022490"/>
    </source>
</evidence>
<keyword evidence="7" id="KW-0677">Repeat</keyword>
<dbReference type="GO" id="GO:0005634">
    <property type="term" value="C:nucleus"/>
    <property type="evidence" value="ECO:0007669"/>
    <property type="project" value="UniProtKB-SubCell"/>
</dbReference>
<feature type="domain" description="PDZ" evidence="10">
    <location>
        <begin position="710"/>
        <end position="780"/>
    </location>
</feature>
<evidence type="ECO:0000256" key="8">
    <source>
        <dbReference type="ARBA" id="ARBA00023242"/>
    </source>
</evidence>
<dbReference type="RefSeq" id="XP_038824983.1">
    <property type="nucleotide sequence ID" value="XM_038969055.1"/>
</dbReference>
<keyword evidence="11" id="KW-1185">Reference proteome</keyword>
<sequence length="1854" mass="203332">MEAWMAFSASGCRNDDSSDLDSPIVIYCFLLERYELFQSCSSDSSVLSETLQEEDKAELRSKRRRMCSTEDKAELRSKRRRMCSTESKAELRSKRRRMCSTEDKAELRSKRRMVCSTEAKAELRSKRRRMCSTESKAELRSKRRMVCSTESKAELRSKRRRMCSTESKAELRSKRRRMCSTESKAELISKRRRMCSTESKAELRSKRRGMCSTESKAELRSKRRGMCSTESKAELRSKRRRMCSTESKAELRSKRRRMCSTESKAELRSKRRRMCSTESKAELRSKRRMMCSTESKAELRSKRRRMCSTESKAELRSKRRRMCSTESKAELRSKRRRMCSTESKAELRSKRRRMQVDPKPAAISMSVVTLTRVLSVLCKAHTHTLTAMPQRYSYQKRKASTAAARRMERRGRDSGKTNNTNTSHSHRSKKLAMLSRSLILCHSRASDDCPSPEERPPGGGWEGDGGLGRDGKGDREVERSRKKIQEGPQESGGTMQASTQPPVGATNTLRATGEHKRNMRRSFSIKPVPRPSRSLSSAHLVHSCSNVQAFIICNIVLMKGHGKGLGFSIVGGRDSMYGPMGIYVKTIFAGGAAAADGRLQEGDEILELNGESLHGLTHEDALQRFKQIKKGLLTLVVRTSLRVGALCGQAAVAQLCRSRSLSSSTGMARVSTDMGDYNYLSGVTAANTYTNTNTVPQPPLAKPRDRVMMEITLHKEAGVGLGIGLCCVPSGDGCRGVYIHTLSPGSVAHMDSRLRCGDEIMEINNTVVYNMVLNDVYTVLSQCSPGPVQIIISRHPDPKVSEQQLNDAIAQAVETSQLKQDASQWSIEGLRRSDPCSHSRGKCERCVARNFSQLTARRAQKNMTRSCSDSNTYNQNHHHNHQHNRCPGPGTDLVNGQTLTIPNHNHNMHHNLMERVHSLDIPMGSTPEPWCDNRLSALVYPVPDDDYNVPYNSPAANLSSQRTLDLATRGNKNRPKALAPPRRYCRHQDVTSEEGAPGGLPDSNVSSRGSPVREDGWSPTHTNCQEVESEREREREHSGGSGETLTHSEARSAAITDCPRSSSCTEDRLHTGAESAFHLCSQSKRPGLRRQGRVEQLPPEKLHDPWVRISDSAPDLGGPEDPHQNQSLTHPSTHRHNTHSHSSTHQQQTHHLSSHHDATHTPSQTDRQPNDTHSPVAMSQPSEFPELPELNCTSTHHTAPDPTTPSTPASLISTPSPRTEDPPGMRKGPPVAPKPVWNRQSLRSIRNGRPQAELAKLLDIRGAGTTFGVRLRPTSSAAQLSIKQKIHSFETFSSPEGKGEETEGNNRRPLAPSTSLPLKDKAPVRRDPPLLEENGTIQHDMGKGAKVTSPIPDEDKYRRMSSVPPAASPHSILPPSPASHPSPPTCFSLLPTPLLASELQTPVEETTGLNAEISDSPSPEDITTTPSTLEAPLPEAEPETEPLDGAVEASISPSGPVPRRSSSSKGESFGPLQPPEEGEGDQSHAQVQGKQASLRTRSLPLPASPSPDGSTTLRGLEGESLGKILSFSNQVSHALMRSMHSLLPSPCPTRPGNPGSDPHPASPLVCSPEEPDPAQNTPLSPGPDSNENSFSVSLSDLRQCTIERGEEGGDLVSRPSPSACAHSVISAIPPQEIQTMIQEVKALDEETLKQFEHIQVVILHKEEGAGLGFSIAGGIDLESKATTVHRVFPHGLAAQEGTVEKGDEVLSINGQTLRGATHADATATLRQARTMRLAVVVVSKGREGGGGNKTDDSSVSMEDGGAMLTVELETGGGGVGFSLDGGKGSIHGDRPLVINRIFKGTSGLQSGDELLQVQSTSLQELSRFEAWNIVKALPEGHITLVIRRRKEDEAEGSA</sequence>
<dbReference type="GO" id="GO:0005576">
    <property type="term" value="C:extracellular region"/>
    <property type="evidence" value="ECO:0007669"/>
    <property type="project" value="UniProtKB-SubCell"/>
</dbReference>
<evidence type="ECO:0000256" key="7">
    <source>
        <dbReference type="ARBA" id="ARBA00022737"/>
    </source>
</evidence>
<proteinExistence type="predicted"/>
<dbReference type="InterPro" id="IPR036034">
    <property type="entry name" value="PDZ_sf"/>
</dbReference>
<evidence type="ECO:0000256" key="3">
    <source>
        <dbReference type="ARBA" id="ARBA00004613"/>
    </source>
</evidence>
<feature type="region of interest" description="Disordered" evidence="9">
    <location>
        <begin position="1086"/>
        <end position="1236"/>
    </location>
</feature>
<dbReference type="PANTHER" id="PTHR48484">
    <property type="entry name" value="PRO-INTERLEUKIN-16"/>
    <property type="match status" value="1"/>
</dbReference>
<feature type="region of interest" description="Disordered" evidence="9">
    <location>
        <begin position="1289"/>
        <end position="1385"/>
    </location>
</feature>
<dbReference type="Pfam" id="PF00595">
    <property type="entry name" value="PDZ"/>
    <property type="match status" value="3"/>
</dbReference>
<feature type="compositionally biased region" description="Basic and acidic residues" evidence="9">
    <location>
        <begin position="1318"/>
        <end position="1329"/>
    </location>
</feature>
<dbReference type="CDD" id="cd06762">
    <property type="entry name" value="PDZ6_PDZD2-PDZ3_hPro-IL-16-like"/>
    <property type="match status" value="1"/>
</dbReference>
<keyword evidence="4" id="KW-0963">Cytoplasm</keyword>
<keyword evidence="5" id="KW-0964">Secreted</keyword>
<evidence type="ECO:0000313" key="11">
    <source>
        <dbReference type="Proteomes" id="UP000808372"/>
    </source>
</evidence>
<feature type="compositionally biased region" description="Basic and acidic residues" evidence="9">
    <location>
        <begin position="1028"/>
        <end position="1038"/>
    </location>
</feature>
<dbReference type="PANTHER" id="PTHR48484:SF2">
    <property type="entry name" value="PRO-INTERLEUKIN-16"/>
    <property type="match status" value="1"/>
</dbReference>
<feature type="region of interest" description="Disordered" evidence="9">
    <location>
        <begin position="1408"/>
        <end position="1515"/>
    </location>
</feature>
<dbReference type="GeneID" id="120024769"/>
<feature type="compositionally biased region" description="Pro residues" evidence="9">
    <location>
        <begin position="1372"/>
        <end position="1384"/>
    </location>
</feature>
<dbReference type="GO" id="GO:0005737">
    <property type="term" value="C:cytoplasm"/>
    <property type="evidence" value="ECO:0007669"/>
    <property type="project" value="UniProtKB-SubCell"/>
</dbReference>
<feature type="region of interest" description="Disordered" evidence="9">
    <location>
        <begin position="444"/>
        <end position="531"/>
    </location>
</feature>
<feature type="compositionally biased region" description="Low complexity" evidence="9">
    <location>
        <begin position="1193"/>
        <end position="1210"/>
    </location>
</feature>
<dbReference type="PROSITE" id="PS50106">
    <property type="entry name" value="PDZ"/>
    <property type="match status" value="4"/>
</dbReference>
<feature type="domain" description="PDZ" evidence="10">
    <location>
        <begin position="1656"/>
        <end position="1728"/>
    </location>
</feature>
<feature type="compositionally biased region" description="Polar residues" evidence="9">
    <location>
        <begin position="1160"/>
        <end position="1182"/>
    </location>
</feature>
<dbReference type="GO" id="GO:0030595">
    <property type="term" value="P:leukocyte chemotaxis"/>
    <property type="evidence" value="ECO:0007669"/>
    <property type="project" value="TreeGrafter"/>
</dbReference>
<feature type="compositionally biased region" description="Basic and acidic residues" evidence="9">
    <location>
        <begin position="444"/>
        <end position="456"/>
    </location>
</feature>
<feature type="compositionally biased region" description="Low complexity" evidence="9">
    <location>
        <begin position="1450"/>
        <end position="1464"/>
    </location>
</feature>
<feature type="domain" description="PDZ" evidence="10">
    <location>
        <begin position="554"/>
        <end position="640"/>
    </location>
</feature>
<evidence type="ECO:0000256" key="6">
    <source>
        <dbReference type="ARBA" id="ARBA00022553"/>
    </source>
</evidence>
<dbReference type="SMART" id="SM00228">
    <property type="entry name" value="PDZ"/>
    <property type="match status" value="4"/>
</dbReference>
<feature type="compositionally biased region" description="Basic and acidic residues" evidence="9">
    <location>
        <begin position="467"/>
        <end position="485"/>
    </location>
</feature>
<feature type="compositionally biased region" description="Polar residues" evidence="9">
    <location>
        <begin position="1408"/>
        <end position="1427"/>
    </location>
</feature>
<feature type="domain" description="PDZ" evidence="10">
    <location>
        <begin position="1765"/>
        <end position="1845"/>
    </location>
</feature>
<dbReference type="CDD" id="cd06763">
    <property type="entry name" value="PDZ7_PDZD2-PDZ4_hPro-IL-16-like"/>
    <property type="match status" value="1"/>
</dbReference>
<dbReference type="GO" id="GO:0005125">
    <property type="term" value="F:cytokine activity"/>
    <property type="evidence" value="ECO:0007669"/>
    <property type="project" value="InterPro"/>
</dbReference>
<evidence type="ECO:0000256" key="2">
    <source>
        <dbReference type="ARBA" id="ARBA00004496"/>
    </source>
</evidence>
<feature type="compositionally biased region" description="Basic and acidic residues" evidence="9">
    <location>
        <begin position="1297"/>
        <end position="1306"/>
    </location>
</feature>
<feature type="compositionally biased region" description="Polar residues" evidence="9">
    <location>
        <begin position="491"/>
        <end position="510"/>
    </location>
</feature>
<feature type="region of interest" description="Disordered" evidence="9">
    <location>
        <begin position="1542"/>
        <end position="1591"/>
    </location>
</feature>
<dbReference type="KEGG" id="snh:120024769"/>
<name>A0A8U0PH08_SALNM</name>
<feature type="region of interest" description="Disordered" evidence="9">
    <location>
        <begin position="206"/>
        <end position="226"/>
    </location>
</feature>
<feature type="compositionally biased region" description="Polar residues" evidence="9">
    <location>
        <begin position="1574"/>
        <end position="1591"/>
    </location>
</feature>
<dbReference type="FunFam" id="2.30.42.10:FF:000127">
    <property type="entry name" value="Pro-interleukin-16"/>
    <property type="match status" value="1"/>
</dbReference>
<feature type="region of interest" description="Disordered" evidence="9">
    <location>
        <begin position="316"/>
        <end position="357"/>
    </location>
</feature>
<dbReference type="InterPro" id="IPR055287">
    <property type="entry name" value="IL-16-like"/>
</dbReference>
<dbReference type="FunFam" id="2.30.42.10:FF:000122">
    <property type="entry name" value="Pro-interleukin-16"/>
    <property type="match status" value="1"/>
</dbReference>
<dbReference type="CDD" id="cd06760">
    <property type="entry name" value="PDZ4_PDZD2-PDZ2_hPro-IL-16-like"/>
    <property type="match status" value="1"/>
</dbReference>
<feature type="compositionally biased region" description="Low complexity" evidence="9">
    <location>
        <begin position="1140"/>
        <end position="1151"/>
    </location>
</feature>
<dbReference type="Gene3D" id="2.30.42.10">
    <property type="match status" value="4"/>
</dbReference>
<feature type="region of interest" description="Disordered" evidence="9">
    <location>
        <begin position="866"/>
        <end position="887"/>
    </location>
</feature>
<feature type="region of interest" description="Disordered" evidence="9">
    <location>
        <begin position="389"/>
        <end position="430"/>
    </location>
</feature>
<evidence type="ECO:0000256" key="5">
    <source>
        <dbReference type="ARBA" id="ARBA00022525"/>
    </source>
</evidence>
<dbReference type="InterPro" id="IPR001478">
    <property type="entry name" value="PDZ"/>
</dbReference>
<keyword evidence="8" id="KW-0539">Nucleus</keyword>
<accession>A0A8U0PH08</accession>
<organism evidence="11 12">
    <name type="scientific">Salvelinus namaycush</name>
    <name type="common">Lake trout</name>
    <name type="synonym">Salmo namaycush</name>
    <dbReference type="NCBI Taxonomy" id="8040"/>
    <lineage>
        <taxon>Eukaryota</taxon>
        <taxon>Metazoa</taxon>
        <taxon>Chordata</taxon>
        <taxon>Craniata</taxon>
        <taxon>Vertebrata</taxon>
        <taxon>Euteleostomi</taxon>
        <taxon>Actinopterygii</taxon>
        <taxon>Neopterygii</taxon>
        <taxon>Teleostei</taxon>
        <taxon>Protacanthopterygii</taxon>
        <taxon>Salmoniformes</taxon>
        <taxon>Salmonidae</taxon>
        <taxon>Salmoninae</taxon>
        <taxon>Salvelinus</taxon>
    </lineage>
</organism>
<evidence type="ECO:0000256" key="9">
    <source>
        <dbReference type="SAM" id="MobiDB-lite"/>
    </source>
</evidence>
<dbReference type="GO" id="GO:0042609">
    <property type="term" value="F:CD4 receptor binding"/>
    <property type="evidence" value="ECO:0007669"/>
    <property type="project" value="TreeGrafter"/>
</dbReference>